<feature type="domain" description="Thioredoxin" evidence="12">
    <location>
        <begin position="47"/>
        <end position="218"/>
    </location>
</feature>
<dbReference type="GO" id="GO:0005737">
    <property type="term" value="C:cytoplasm"/>
    <property type="evidence" value="ECO:0007669"/>
    <property type="project" value="TreeGrafter"/>
</dbReference>
<organism evidence="13 14">
    <name type="scientific">Adonisia turfae CCMR0081</name>
    <dbReference type="NCBI Taxonomy" id="2292702"/>
    <lineage>
        <taxon>Bacteria</taxon>
        <taxon>Bacillati</taxon>
        <taxon>Cyanobacteriota</taxon>
        <taxon>Adonisia</taxon>
        <taxon>Adonisia turfae</taxon>
    </lineage>
</organism>
<comment type="caution">
    <text evidence="13">The sequence shown here is derived from an EMBL/GenBank/DDBJ whole genome shotgun (WGS) entry which is preliminary data.</text>
</comment>
<dbReference type="EMBL" id="QXHD01000003">
    <property type="protein sequence ID" value="NEZ54370.1"/>
    <property type="molecule type" value="Genomic_DNA"/>
</dbReference>
<keyword evidence="4" id="KW-0049">Antioxidant</keyword>
<dbReference type="Pfam" id="PF00578">
    <property type="entry name" value="AhpC-TSA"/>
    <property type="match status" value="1"/>
</dbReference>
<sequence>MTTQSSLASQLKDFQTGFLGQAPQETVETMAKATSDLEQSGIVNNSLQVGAQAPDFELPDPTGKQIKLSALLANGPVVLNFYRGEWCPYCNLEIRAYQQSLPEFQQLGAQVVAISPELPDSSLTMQEKHALSFPVLSDVGNRVARDYGLVFTLDASLQPLYKGFGIDIPAHNGDDSYELPVPATYVVDSMGTIRYAYANADYTLRAEPTEVLAAVKAL</sequence>
<evidence type="ECO:0000256" key="5">
    <source>
        <dbReference type="ARBA" id="ARBA00023002"/>
    </source>
</evidence>
<evidence type="ECO:0000256" key="8">
    <source>
        <dbReference type="ARBA" id="ARBA00032824"/>
    </source>
</evidence>
<evidence type="ECO:0000256" key="3">
    <source>
        <dbReference type="ARBA" id="ARBA00022559"/>
    </source>
</evidence>
<comment type="catalytic activity">
    <reaction evidence="11">
        <text>a hydroperoxide + [thioredoxin]-dithiol = an alcohol + [thioredoxin]-disulfide + H2O</text>
        <dbReference type="Rhea" id="RHEA:62620"/>
        <dbReference type="Rhea" id="RHEA-COMP:10698"/>
        <dbReference type="Rhea" id="RHEA-COMP:10700"/>
        <dbReference type="ChEBI" id="CHEBI:15377"/>
        <dbReference type="ChEBI" id="CHEBI:29950"/>
        <dbReference type="ChEBI" id="CHEBI:30879"/>
        <dbReference type="ChEBI" id="CHEBI:35924"/>
        <dbReference type="ChEBI" id="CHEBI:50058"/>
        <dbReference type="EC" id="1.11.1.24"/>
    </reaction>
</comment>
<dbReference type="SUPFAM" id="SSF52833">
    <property type="entry name" value="Thioredoxin-like"/>
    <property type="match status" value="1"/>
</dbReference>
<dbReference type="PROSITE" id="PS51352">
    <property type="entry name" value="THIOREDOXIN_2"/>
    <property type="match status" value="1"/>
</dbReference>
<dbReference type="AlphaFoldDB" id="A0A6M0REP5"/>
<evidence type="ECO:0000259" key="12">
    <source>
        <dbReference type="PROSITE" id="PS51352"/>
    </source>
</evidence>
<accession>A0A6M0REP5</accession>
<name>A0A6M0REP5_9CYAN</name>
<evidence type="ECO:0000256" key="11">
    <source>
        <dbReference type="ARBA" id="ARBA00049091"/>
    </source>
</evidence>
<dbReference type="EC" id="1.11.1.24" evidence="2"/>
<dbReference type="GO" id="GO:0034599">
    <property type="term" value="P:cellular response to oxidative stress"/>
    <property type="evidence" value="ECO:0007669"/>
    <property type="project" value="TreeGrafter"/>
</dbReference>
<evidence type="ECO:0000256" key="7">
    <source>
        <dbReference type="ARBA" id="ARBA00023284"/>
    </source>
</evidence>
<evidence type="ECO:0000256" key="1">
    <source>
        <dbReference type="ARBA" id="ARBA00003330"/>
    </source>
</evidence>
<keyword evidence="14" id="KW-1185">Reference proteome</keyword>
<dbReference type="Proteomes" id="UP000481033">
    <property type="component" value="Unassembled WGS sequence"/>
</dbReference>
<evidence type="ECO:0000256" key="10">
    <source>
        <dbReference type="ARBA" id="ARBA00041373"/>
    </source>
</evidence>
<keyword evidence="5" id="KW-0560">Oxidoreductase</keyword>
<dbReference type="InterPro" id="IPR000866">
    <property type="entry name" value="AhpC/TSA"/>
</dbReference>
<dbReference type="CDD" id="cd02970">
    <property type="entry name" value="PRX_like2"/>
    <property type="match status" value="1"/>
</dbReference>
<dbReference type="InterPro" id="IPR036249">
    <property type="entry name" value="Thioredoxin-like_sf"/>
</dbReference>
<dbReference type="InterPro" id="IPR050924">
    <property type="entry name" value="Peroxiredoxin_BCP/PrxQ"/>
</dbReference>
<keyword evidence="7" id="KW-0676">Redox-active center</keyword>
<keyword evidence="6" id="KW-1015">Disulfide bond</keyword>
<dbReference type="GO" id="GO:0008379">
    <property type="term" value="F:thioredoxin peroxidase activity"/>
    <property type="evidence" value="ECO:0007669"/>
    <property type="project" value="TreeGrafter"/>
</dbReference>
<dbReference type="InterPro" id="IPR013766">
    <property type="entry name" value="Thioredoxin_domain"/>
</dbReference>
<dbReference type="GO" id="GO:0045454">
    <property type="term" value="P:cell redox homeostasis"/>
    <property type="evidence" value="ECO:0007669"/>
    <property type="project" value="TreeGrafter"/>
</dbReference>
<dbReference type="RefSeq" id="WP_250565548.1">
    <property type="nucleotide sequence ID" value="NZ_QXHD01000003.1"/>
</dbReference>
<comment type="similarity">
    <text evidence="9">Belongs to the peroxiredoxin family. BCP/PrxQ subfamily.</text>
</comment>
<proteinExistence type="inferred from homology"/>
<evidence type="ECO:0000256" key="9">
    <source>
        <dbReference type="ARBA" id="ARBA00038489"/>
    </source>
</evidence>
<comment type="function">
    <text evidence="1">Thiol-specific peroxidase that catalyzes the reduction of hydrogen peroxide and organic hydroperoxides to water and alcohols, respectively. Plays a role in cell protection against oxidative stress by detoxifying peroxides and as sensor of hydrogen peroxide-mediated signaling events.</text>
</comment>
<evidence type="ECO:0000256" key="4">
    <source>
        <dbReference type="ARBA" id="ARBA00022862"/>
    </source>
</evidence>
<gene>
    <name evidence="13" type="ORF">DXZ20_01375</name>
</gene>
<evidence type="ECO:0000256" key="2">
    <source>
        <dbReference type="ARBA" id="ARBA00013017"/>
    </source>
</evidence>
<reference evidence="13 14" key="1">
    <citation type="journal article" date="2020" name="Microb. Ecol.">
        <title>Ecogenomics of the Marine Benthic Filamentous Cyanobacterium Adonisia.</title>
        <authorList>
            <person name="Walter J.M."/>
            <person name="Coutinho F.H."/>
            <person name="Leomil L."/>
            <person name="Hargreaves P.I."/>
            <person name="Campeao M.E."/>
            <person name="Vieira V.V."/>
            <person name="Silva B.S."/>
            <person name="Fistarol G.O."/>
            <person name="Salomon P.S."/>
            <person name="Sawabe T."/>
            <person name="Mino S."/>
            <person name="Hosokawa M."/>
            <person name="Miyashita H."/>
            <person name="Maruyama F."/>
            <person name="van Verk M.C."/>
            <person name="Dutilh B.E."/>
            <person name="Thompson C.C."/>
            <person name="Thompson F.L."/>
        </authorList>
    </citation>
    <scope>NUCLEOTIDE SEQUENCE [LARGE SCALE GENOMIC DNA]</scope>
    <source>
        <strain evidence="13 14">CCMR0081</strain>
    </source>
</reference>
<dbReference type="Gene3D" id="3.40.30.10">
    <property type="entry name" value="Glutaredoxin"/>
    <property type="match status" value="1"/>
</dbReference>
<protein>
    <recommendedName>
        <fullName evidence="2">thioredoxin-dependent peroxiredoxin</fullName>
        <ecNumber evidence="2">1.11.1.24</ecNumber>
    </recommendedName>
    <alternativeName>
        <fullName evidence="10">Bacterioferritin comigratory protein</fullName>
    </alternativeName>
    <alternativeName>
        <fullName evidence="8">Thioredoxin peroxidase</fullName>
    </alternativeName>
</protein>
<evidence type="ECO:0000313" key="13">
    <source>
        <dbReference type="EMBL" id="NEZ54370.1"/>
    </source>
</evidence>
<keyword evidence="3" id="KW-0575">Peroxidase</keyword>
<evidence type="ECO:0000256" key="6">
    <source>
        <dbReference type="ARBA" id="ARBA00023157"/>
    </source>
</evidence>
<dbReference type="PANTHER" id="PTHR42801:SF7">
    <property type="entry name" value="SLL1159 PROTEIN"/>
    <property type="match status" value="1"/>
</dbReference>
<dbReference type="PANTHER" id="PTHR42801">
    <property type="entry name" value="THIOREDOXIN-DEPENDENT PEROXIDE REDUCTASE"/>
    <property type="match status" value="1"/>
</dbReference>
<evidence type="ECO:0000313" key="14">
    <source>
        <dbReference type="Proteomes" id="UP000481033"/>
    </source>
</evidence>